<dbReference type="AlphaFoldDB" id="A0A977KSN0"/>
<evidence type="ECO:0000313" key="3">
    <source>
        <dbReference type="EMBL" id="UXE59043.1"/>
    </source>
</evidence>
<protein>
    <submittedName>
        <fullName evidence="3">PAM68 family protein</fullName>
    </submittedName>
</protein>
<name>A0A977KSN0_9CYAN</name>
<feature type="transmembrane region" description="Helical" evidence="2">
    <location>
        <begin position="95"/>
        <end position="116"/>
    </location>
</feature>
<reference evidence="3" key="1">
    <citation type="submission" date="2021-04" db="EMBL/GenBank/DDBJ databases">
        <title>Genome sequence of Woronichinia naegeliana from Washington state freshwater lake bloom.</title>
        <authorList>
            <person name="Dreher T.W."/>
        </authorList>
    </citation>
    <scope>NUCLEOTIDE SEQUENCE</scope>
    <source>
        <strain evidence="3">WA131</strain>
    </source>
</reference>
<feature type="region of interest" description="Disordered" evidence="1">
    <location>
        <begin position="1"/>
        <end position="50"/>
    </location>
</feature>
<dbReference type="PANTHER" id="PTHR34575:SF1">
    <property type="entry name" value="PROTEIN PAM68, CHLOROPLASTIC"/>
    <property type="match status" value="1"/>
</dbReference>
<dbReference type="InterPro" id="IPR021855">
    <property type="entry name" value="PAM68-like"/>
</dbReference>
<feature type="compositionally biased region" description="Polar residues" evidence="1">
    <location>
        <begin position="27"/>
        <end position="36"/>
    </location>
</feature>
<dbReference type="KEGG" id="wna:KA717_24210"/>
<organism evidence="3">
    <name type="scientific">Woronichinia naegeliana WA131</name>
    <dbReference type="NCBI Taxonomy" id="2824559"/>
    <lineage>
        <taxon>Bacteria</taxon>
        <taxon>Bacillati</taxon>
        <taxon>Cyanobacteriota</taxon>
        <taxon>Cyanophyceae</taxon>
        <taxon>Synechococcales</taxon>
        <taxon>Coelosphaeriaceae</taxon>
        <taxon>Woronichinia</taxon>
    </lineage>
</organism>
<keyword evidence="2" id="KW-1133">Transmembrane helix</keyword>
<accession>A0A977KSN0</accession>
<dbReference type="EMBL" id="CP073041">
    <property type="protein sequence ID" value="UXE59043.1"/>
    <property type="molecule type" value="Genomic_DNA"/>
</dbReference>
<evidence type="ECO:0000256" key="2">
    <source>
        <dbReference type="SAM" id="Phobius"/>
    </source>
</evidence>
<keyword evidence="2" id="KW-0812">Transmembrane</keyword>
<sequence length="158" mass="17741">MPAPSSRNRLPFEGKSKKKKVEKKSPIGSSEQNSPFVASKTKRKGQSGTIPEVVSQRMVKRMALFSGVPTGLGMFSFLAFYWIVSHDWLEIPTYVVLAVSLLLFGLGVLGLSYGVLSTSWEENQQGSWWGWQEFRLNFSRTVTAWRTAKSESQTTKES</sequence>
<proteinExistence type="predicted"/>
<keyword evidence="2" id="KW-0472">Membrane</keyword>
<gene>
    <name evidence="3" type="ORF">KA717_24210</name>
</gene>
<evidence type="ECO:0000256" key="1">
    <source>
        <dbReference type="SAM" id="MobiDB-lite"/>
    </source>
</evidence>
<dbReference type="Proteomes" id="UP001065613">
    <property type="component" value="Chromosome"/>
</dbReference>
<feature type="transmembrane region" description="Helical" evidence="2">
    <location>
        <begin position="62"/>
        <end position="83"/>
    </location>
</feature>
<dbReference type="Pfam" id="PF11947">
    <property type="entry name" value="DUF3464"/>
    <property type="match status" value="1"/>
</dbReference>
<dbReference type="PANTHER" id="PTHR34575">
    <property type="entry name" value="PROTEIN PAM68, CHLOROPLASTIC"/>
    <property type="match status" value="1"/>
</dbReference>